<evidence type="ECO:0000256" key="2">
    <source>
        <dbReference type="ARBA" id="ARBA00022692"/>
    </source>
</evidence>
<reference evidence="7" key="1">
    <citation type="submission" date="2020-02" db="EMBL/GenBank/DDBJ databases">
        <authorList>
            <person name="Meier V. D."/>
        </authorList>
    </citation>
    <scope>NUCLEOTIDE SEQUENCE</scope>
    <source>
        <strain evidence="7">AVDCRST_MAG35</strain>
    </source>
</reference>
<feature type="transmembrane region" description="Helical" evidence="5">
    <location>
        <begin position="310"/>
        <end position="327"/>
    </location>
</feature>
<dbReference type="GO" id="GO:0005886">
    <property type="term" value="C:plasma membrane"/>
    <property type="evidence" value="ECO:0007669"/>
    <property type="project" value="UniProtKB-SubCell"/>
</dbReference>
<feature type="transmembrane region" description="Helical" evidence="5">
    <location>
        <begin position="394"/>
        <end position="415"/>
    </location>
</feature>
<evidence type="ECO:0000256" key="5">
    <source>
        <dbReference type="SAM" id="Phobius"/>
    </source>
</evidence>
<dbReference type="InterPro" id="IPR051788">
    <property type="entry name" value="MFS_Transporter"/>
</dbReference>
<dbReference type="InterPro" id="IPR036259">
    <property type="entry name" value="MFS_trans_sf"/>
</dbReference>
<feature type="transmembrane region" description="Helical" evidence="5">
    <location>
        <begin position="273"/>
        <end position="298"/>
    </location>
</feature>
<feature type="transmembrane region" description="Helical" evidence="5">
    <location>
        <begin position="367"/>
        <end position="388"/>
    </location>
</feature>
<feature type="transmembrane region" description="Helical" evidence="5">
    <location>
        <begin position="57"/>
        <end position="77"/>
    </location>
</feature>
<evidence type="ECO:0000256" key="1">
    <source>
        <dbReference type="ARBA" id="ARBA00004651"/>
    </source>
</evidence>
<keyword evidence="2 5" id="KW-0812">Transmembrane</keyword>
<feature type="transmembrane region" description="Helical" evidence="5">
    <location>
        <begin position="243"/>
        <end position="261"/>
    </location>
</feature>
<keyword evidence="3 5" id="KW-1133">Transmembrane helix</keyword>
<dbReference type="PANTHER" id="PTHR23514:SF13">
    <property type="entry name" value="INNER MEMBRANE PROTEIN YBJJ"/>
    <property type="match status" value="1"/>
</dbReference>
<dbReference type="SUPFAM" id="SSF103473">
    <property type="entry name" value="MFS general substrate transporter"/>
    <property type="match status" value="1"/>
</dbReference>
<evidence type="ECO:0000256" key="3">
    <source>
        <dbReference type="ARBA" id="ARBA00022989"/>
    </source>
</evidence>
<sequence>MTSSATVVPVPTAELRAASAAVYTAFIGAGFAAASWASRIPQVRDRLDLDPSQLGLVLLALAGGSVLSMPLSGPVVARMGTRSTVRAMALLLGLALGVVAVGYLTGITVLVVGLLILGFAVGAWNVAMNVQGAVVEQRLGRSIMPRYHAGYSLGTVLGALVGVAMIAVRVPVTAHLVLASAAVATVVIVQVRHFVADDETTQGAIEDAGPPPARPAAAAGIDALGVGDPPAARSSLAAWREPRTLLIGVVALAFAFAEGTGNDWISIALIDDYGLPAALGALAFAVFLAAMTVVRWFGPTLLDRYGRVPVVRALALVGVVGLLLFVFSPDPLLAYAGALLWGAGIALGFPVSMSAGADEPRAAAGRVSVIATLGYCAFLGGPPLIGFLGDSYTVLRALTAVAVLLGLAVLLAEVVRAPKAGQPTSR</sequence>
<comment type="subcellular location">
    <subcellularLocation>
        <location evidence="1">Cell membrane</location>
        <topology evidence="1">Multi-pass membrane protein</topology>
    </subcellularLocation>
</comment>
<dbReference type="GO" id="GO:0022857">
    <property type="term" value="F:transmembrane transporter activity"/>
    <property type="evidence" value="ECO:0007669"/>
    <property type="project" value="InterPro"/>
</dbReference>
<evidence type="ECO:0000256" key="4">
    <source>
        <dbReference type="ARBA" id="ARBA00023136"/>
    </source>
</evidence>
<protein>
    <recommendedName>
        <fullName evidence="6">Major facilitator superfamily (MFS) profile domain-containing protein</fullName>
    </recommendedName>
</protein>
<organism evidence="7">
    <name type="scientific">uncultured Quadrisphaera sp</name>
    <dbReference type="NCBI Taxonomy" id="904978"/>
    <lineage>
        <taxon>Bacteria</taxon>
        <taxon>Bacillati</taxon>
        <taxon>Actinomycetota</taxon>
        <taxon>Actinomycetes</taxon>
        <taxon>Kineosporiales</taxon>
        <taxon>Kineosporiaceae</taxon>
        <taxon>Quadrisphaera</taxon>
        <taxon>environmental samples</taxon>
    </lineage>
</organism>
<gene>
    <name evidence="7" type="ORF">AVDCRST_MAG35-1852</name>
</gene>
<dbReference type="PANTHER" id="PTHR23514">
    <property type="entry name" value="BYPASS OF STOP CODON PROTEIN 6"/>
    <property type="match status" value="1"/>
</dbReference>
<proteinExistence type="predicted"/>
<feature type="transmembrane region" description="Helical" evidence="5">
    <location>
        <begin position="333"/>
        <end position="355"/>
    </location>
</feature>
<name>A0A6J4PKB4_9ACTN</name>
<dbReference type="Gene3D" id="1.20.1250.20">
    <property type="entry name" value="MFS general substrate transporter like domains"/>
    <property type="match status" value="2"/>
</dbReference>
<dbReference type="InterPro" id="IPR011701">
    <property type="entry name" value="MFS"/>
</dbReference>
<keyword evidence="4 5" id="KW-0472">Membrane</keyword>
<dbReference type="Pfam" id="PF07690">
    <property type="entry name" value="MFS_1"/>
    <property type="match status" value="1"/>
</dbReference>
<feature type="transmembrane region" description="Helical" evidence="5">
    <location>
        <begin position="109"/>
        <end position="128"/>
    </location>
</feature>
<evidence type="ECO:0000259" key="6">
    <source>
        <dbReference type="PROSITE" id="PS50850"/>
    </source>
</evidence>
<feature type="domain" description="Major facilitator superfamily (MFS) profile" evidence="6">
    <location>
        <begin position="18"/>
        <end position="420"/>
    </location>
</feature>
<feature type="transmembrane region" description="Helical" evidence="5">
    <location>
        <begin position="20"/>
        <end position="37"/>
    </location>
</feature>
<dbReference type="CDD" id="cd17393">
    <property type="entry name" value="MFS_MosC_like"/>
    <property type="match status" value="1"/>
</dbReference>
<dbReference type="PROSITE" id="PS50850">
    <property type="entry name" value="MFS"/>
    <property type="match status" value="1"/>
</dbReference>
<evidence type="ECO:0000313" key="7">
    <source>
        <dbReference type="EMBL" id="CAA9418729.1"/>
    </source>
</evidence>
<accession>A0A6J4PKB4</accession>
<feature type="transmembrane region" description="Helical" evidence="5">
    <location>
        <begin position="149"/>
        <end position="168"/>
    </location>
</feature>
<dbReference type="InterPro" id="IPR020846">
    <property type="entry name" value="MFS_dom"/>
</dbReference>
<feature type="transmembrane region" description="Helical" evidence="5">
    <location>
        <begin position="84"/>
        <end position="103"/>
    </location>
</feature>
<dbReference type="EMBL" id="CADCUY010000389">
    <property type="protein sequence ID" value="CAA9418729.1"/>
    <property type="molecule type" value="Genomic_DNA"/>
</dbReference>
<dbReference type="AlphaFoldDB" id="A0A6J4PKB4"/>
<feature type="transmembrane region" description="Helical" evidence="5">
    <location>
        <begin position="174"/>
        <end position="195"/>
    </location>
</feature>